<dbReference type="InterPro" id="IPR016024">
    <property type="entry name" value="ARM-type_fold"/>
</dbReference>
<gene>
    <name evidence="2" type="ORF">BpHYR1_019371</name>
</gene>
<organism evidence="2 3">
    <name type="scientific">Brachionus plicatilis</name>
    <name type="common">Marine rotifer</name>
    <name type="synonym">Brachionus muelleri</name>
    <dbReference type="NCBI Taxonomy" id="10195"/>
    <lineage>
        <taxon>Eukaryota</taxon>
        <taxon>Metazoa</taxon>
        <taxon>Spiralia</taxon>
        <taxon>Gnathifera</taxon>
        <taxon>Rotifera</taxon>
        <taxon>Eurotatoria</taxon>
        <taxon>Monogononta</taxon>
        <taxon>Pseudotrocha</taxon>
        <taxon>Ploima</taxon>
        <taxon>Brachionidae</taxon>
        <taxon>Brachionus</taxon>
    </lineage>
</organism>
<dbReference type="Proteomes" id="UP000276133">
    <property type="component" value="Unassembled WGS sequence"/>
</dbReference>
<sequence>LKETNNHNLDTKFLKSLGEIFDKYFNCIIRICVNRLLEKLNKNESMDSIRTVLNQILEISLKNEFIKKMIINENGIIFLFSTLKDPFYREILDLILRTLSILCSDLDSLKSLKKINCFSYLTDILCDEQASEWTRTECAGCVAQITSPYLDFCENLKGFLDNIEDLVRALTILCRDSSDIEIFLIGTAALANITFLDKIACEYLNQFGTAQVLIENYYLKQYNSIFVKDQYDASFFNI</sequence>
<feature type="non-terminal residue" evidence="2">
    <location>
        <position position="1"/>
    </location>
</feature>
<evidence type="ECO:0000313" key="3">
    <source>
        <dbReference type="Proteomes" id="UP000276133"/>
    </source>
</evidence>
<dbReference type="GO" id="GO:0008093">
    <property type="term" value="F:cytoskeletal anchor activity"/>
    <property type="evidence" value="ECO:0007669"/>
    <property type="project" value="TreeGrafter"/>
</dbReference>
<name>A0A3M7PS02_BRAPC</name>
<reference evidence="2 3" key="1">
    <citation type="journal article" date="2018" name="Sci. Rep.">
        <title>Genomic signatures of local adaptation to the degree of environmental predictability in rotifers.</title>
        <authorList>
            <person name="Franch-Gras L."/>
            <person name="Hahn C."/>
            <person name="Garcia-Roger E.M."/>
            <person name="Carmona M.J."/>
            <person name="Serra M."/>
            <person name="Gomez A."/>
        </authorList>
    </citation>
    <scope>NUCLEOTIDE SEQUENCE [LARGE SCALE GENOMIC DNA]</scope>
    <source>
        <strain evidence="2">HYR1</strain>
    </source>
</reference>
<dbReference type="Pfam" id="PF19427">
    <property type="entry name" value="Insc_C"/>
    <property type="match status" value="1"/>
</dbReference>
<feature type="domain" description="Protein inscuteable homologue C-terminal" evidence="1">
    <location>
        <begin position="13"/>
        <end position="230"/>
    </location>
</feature>
<comment type="caution">
    <text evidence="2">The sequence shown here is derived from an EMBL/GenBank/DDBJ whole genome shotgun (WGS) entry which is preliminary data.</text>
</comment>
<dbReference type="GO" id="GO:0009786">
    <property type="term" value="P:regulation of asymmetric cell division"/>
    <property type="evidence" value="ECO:0007669"/>
    <property type="project" value="TreeGrafter"/>
</dbReference>
<dbReference type="GO" id="GO:0045179">
    <property type="term" value="C:apical cortex"/>
    <property type="evidence" value="ECO:0007669"/>
    <property type="project" value="TreeGrafter"/>
</dbReference>
<protein>
    <submittedName>
        <fullName evidence="2">Inscuteable-like protein</fullName>
    </submittedName>
</protein>
<accession>A0A3M7PS02</accession>
<evidence type="ECO:0000259" key="1">
    <source>
        <dbReference type="Pfam" id="PF19427"/>
    </source>
</evidence>
<dbReference type="STRING" id="10195.A0A3M7PS02"/>
<dbReference type="InterPro" id="IPR039921">
    <property type="entry name" value="Inscuteable"/>
</dbReference>
<dbReference type="GO" id="GO:0008356">
    <property type="term" value="P:asymmetric cell division"/>
    <property type="evidence" value="ECO:0007669"/>
    <property type="project" value="InterPro"/>
</dbReference>
<dbReference type="InterPro" id="IPR011989">
    <property type="entry name" value="ARM-like"/>
</dbReference>
<proteinExistence type="predicted"/>
<evidence type="ECO:0000313" key="2">
    <source>
        <dbReference type="EMBL" id="RNA01699.1"/>
    </source>
</evidence>
<dbReference type="PANTHER" id="PTHR21386:SF0">
    <property type="entry name" value="PROTEIN INSCUTEABLE HOMOLOG"/>
    <property type="match status" value="1"/>
</dbReference>
<dbReference type="PANTHER" id="PTHR21386">
    <property type="entry name" value="INSCUTEABLE"/>
    <property type="match status" value="1"/>
</dbReference>
<dbReference type="GO" id="GO:0045176">
    <property type="term" value="P:apical protein localization"/>
    <property type="evidence" value="ECO:0007669"/>
    <property type="project" value="TreeGrafter"/>
</dbReference>
<dbReference type="InterPro" id="IPR045789">
    <property type="entry name" value="Insc_C"/>
</dbReference>
<keyword evidence="3" id="KW-1185">Reference proteome</keyword>
<dbReference type="AlphaFoldDB" id="A0A3M7PS02"/>
<dbReference type="GO" id="GO:0000132">
    <property type="term" value="P:establishment of mitotic spindle orientation"/>
    <property type="evidence" value="ECO:0007669"/>
    <property type="project" value="TreeGrafter"/>
</dbReference>
<dbReference type="SUPFAM" id="SSF48371">
    <property type="entry name" value="ARM repeat"/>
    <property type="match status" value="1"/>
</dbReference>
<dbReference type="EMBL" id="REGN01009195">
    <property type="protein sequence ID" value="RNA01699.1"/>
    <property type="molecule type" value="Genomic_DNA"/>
</dbReference>
<dbReference type="OrthoDB" id="5796379at2759"/>
<dbReference type="Gene3D" id="1.25.10.10">
    <property type="entry name" value="Leucine-rich Repeat Variant"/>
    <property type="match status" value="1"/>
</dbReference>